<dbReference type="AlphaFoldDB" id="A0A933GLY4"/>
<evidence type="ECO:0000313" key="1">
    <source>
        <dbReference type="EMBL" id="MBI4595856.1"/>
    </source>
</evidence>
<dbReference type="EMBL" id="JACQWF010000258">
    <property type="protein sequence ID" value="MBI4595856.1"/>
    <property type="molecule type" value="Genomic_DNA"/>
</dbReference>
<dbReference type="Proteomes" id="UP000772181">
    <property type="component" value="Unassembled WGS sequence"/>
</dbReference>
<name>A0A933GLY4_UNCTE</name>
<reference evidence="1" key="1">
    <citation type="submission" date="2020-07" db="EMBL/GenBank/DDBJ databases">
        <title>Huge and variable diversity of episymbiotic CPR bacteria and DPANN archaea in groundwater ecosystems.</title>
        <authorList>
            <person name="He C.Y."/>
            <person name="Keren R."/>
            <person name="Whittaker M."/>
            <person name="Farag I.F."/>
            <person name="Doudna J."/>
            <person name="Cate J.H.D."/>
            <person name="Banfield J.F."/>
        </authorList>
    </citation>
    <scope>NUCLEOTIDE SEQUENCE</scope>
    <source>
        <strain evidence="1">NC_groundwater_1482_Ag_S-0.65um_47_24</strain>
    </source>
</reference>
<comment type="caution">
    <text evidence="1">The sequence shown here is derived from an EMBL/GenBank/DDBJ whole genome shotgun (WGS) entry which is preliminary data.</text>
</comment>
<accession>A0A933GLY4</accession>
<proteinExistence type="predicted"/>
<organism evidence="1 2">
    <name type="scientific">Tectimicrobiota bacterium</name>
    <dbReference type="NCBI Taxonomy" id="2528274"/>
    <lineage>
        <taxon>Bacteria</taxon>
        <taxon>Pseudomonadati</taxon>
        <taxon>Nitrospinota/Tectimicrobiota group</taxon>
        <taxon>Candidatus Tectimicrobiota</taxon>
    </lineage>
</organism>
<protein>
    <recommendedName>
        <fullName evidence="3">RepB-like DNA primase domain-containing protein</fullName>
    </recommendedName>
</protein>
<gene>
    <name evidence="1" type="ORF">HY730_05690</name>
</gene>
<evidence type="ECO:0008006" key="3">
    <source>
        <dbReference type="Google" id="ProtNLM"/>
    </source>
</evidence>
<evidence type="ECO:0000313" key="2">
    <source>
        <dbReference type="Proteomes" id="UP000772181"/>
    </source>
</evidence>
<sequence>MTTREGGGKKEHIVQIPALWADLDFKDFPQEEFDRRLKSFPLSPSIIVRSGGGYHCYWLLKEPLERADIAQVEDYLKRLAAYLGGDQGFTDAAQLSDKPSTKKSTILNNEG</sequence>